<proteinExistence type="predicted"/>
<sequence length="670" mass="70115">MIIGTAGHIDHGKTSLVRALTGVETDRLPEEKRRGISIELGYAYLHVPSSEAPDASGPHHRAALSLGFVDVPGHERLLHTMLAGATGIAHALLVVAADDGVMPQTREHLAVVALLGVAQGTVAITKIDRLDANTRADRLRAVRAEVAALLAPTRLAGAPVFHVSATTGEGIGPLRDHLLEVAARMDSAPAVGGAGSTTDAPPAFRLAVDRAFTLAGVGTVVTGTVASGSARVGDELQIAPGGRSVRLRGIHAQNQPAEVAAAGQRCALALHGVAKDEVGRGDWVCAPAIGLATTRIDVECTLWPDEPKALRSGTPVHVHLATSDVMGSIALLQGDTLAPGATALAQLVLHGTVAAWHGDRGVLRDASATRTLGGIRVLDPHAPQRWRRTPERLALLAAQALPARADRIAALLAQAPLGLDLAATARAEGLARPDDLPLPPGAVPIVGAGAGAGLVAIAPAALAALQAQAVEKLRAFHASTPEEIGPDTRRIKRLAAPRASDALWQHAIDSLVAQGAIARSHHWLHLPDHAARMNAAEEQLAQRLMPALAEGAFDPPWVRTLAKDLNVAEAVVRQTLASMARRGMVFQVVKDLYYPVTTVEQLAAIARRCIAQEGSGTEQGLQAASFRDATGLGRKRAIQLLEFFDRVGFTRRVKDAHLLRPGTPLFGDRG</sequence>
<dbReference type="Proteomes" id="UP001267710">
    <property type="component" value="Unassembled WGS sequence"/>
</dbReference>
<comment type="caution">
    <text evidence="10">The sequence shown here is derived from an EMBL/GenBank/DDBJ whole genome shotgun (WGS) entry which is preliminary data.</text>
</comment>
<dbReference type="InterPro" id="IPR027417">
    <property type="entry name" value="P-loop_NTPase"/>
</dbReference>
<evidence type="ECO:0000256" key="3">
    <source>
        <dbReference type="ARBA" id="ARBA00022490"/>
    </source>
</evidence>
<dbReference type="GO" id="GO:0003746">
    <property type="term" value="F:translation elongation factor activity"/>
    <property type="evidence" value="ECO:0007669"/>
    <property type="project" value="UniProtKB-KW"/>
</dbReference>
<keyword evidence="11" id="KW-1185">Reference proteome</keyword>
<dbReference type="SUPFAM" id="SSF52540">
    <property type="entry name" value="P-loop containing nucleoside triphosphate hydrolases"/>
    <property type="match status" value="1"/>
</dbReference>
<dbReference type="NCBIfam" id="TIGR00475">
    <property type="entry name" value="selB"/>
    <property type="match status" value="1"/>
</dbReference>
<evidence type="ECO:0000313" key="10">
    <source>
        <dbReference type="EMBL" id="MDR6212961.1"/>
    </source>
</evidence>
<evidence type="ECO:0000256" key="7">
    <source>
        <dbReference type="ARBA" id="ARBA00025526"/>
    </source>
</evidence>
<feature type="domain" description="Tr-type G" evidence="9">
    <location>
        <begin position="1"/>
        <end position="186"/>
    </location>
</feature>
<dbReference type="EMBL" id="JAVIZX010000001">
    <property type="protein sequence ID" value="MDR6212961.1"/>
    <property type="molecule type" value="Genomic_DNA"/>
</dbReference>
<dbReference type="InterPro" id="IPR009001">
    <property type="entry name" value="Transl_elong_EF1A/Init_IF2_C"/>
</dbReference>
<dbReference type="CDD" id="cd15491">
    <property type="entry name" value="selB_III"/>
    <property type="match status" value="1"/>
</dbReference>
<dbReference type="InterPro" id="IPR004535">
    <property type="entry name" value="Transl_elong_SelB"/>
</dbReference>
<evidence type="ECO:0000256" key="2">
    <source>
        <dbReference type="ARBA" id="ARBA00015953"/>
    </source>
</evidence>
<dbReference type="Pfam" id="PF25461">
    <property type="entry name" value="Beta-barrel_SelB"/>
    <property type="match status" value="1"/>
</dbReference>
<evidence type="ECO:0000259" key="9">
    <source>
        <dbReference type="PROSITE" id="PS51722"/>
    </source>
</evidence>
<evidence type="ECO:0000256" key="8">
    <source>
        <dbReference type="ARBA" id="ARBA00031615"/>
    </source>
</evidence>
<dbReference type="InterPro" id="IPR015191">
    <property type="entry name" value="SelB_WHD4"/>
</dbReference>
<dbReference type="Pfam" id="PF09106">
    <property type="entry name" value="WHD_2nd_SelB"/>
    <property type="match status" value="1"/>
</dbReference>
<keyword evidence="4" id="KW-0547">Nucleotide-binding</keyword>
<organism evidence="10 11">
    <name type="scientific">Paracidovorax wautersii</name>
    <dbReference type="NCBI Taxonomy" id="1177982"/>
    <lineage>
        <taxon>Bacteria</taxon>
        <taxon>Pseudomonadati</taxon>
        <taxon>Pseudomonadota</taxon>
        <taxon>Betaproteobacteria</taxon>
        <taxon>Burkholderiales</taxon>
        <taxon>Comamonadaceae</taxon>
        <taxon>Paracidovorax</taxon>
    </lineage>
</organism>
<reference evidence="10 11" key="1">
    <citation type="submission" date="2023-08" db="EMBL/GenBank/DDBJ databases">
        <title>Functional and genomic diversity of the sorghum phyllosphere microbiome.</title>
        <authorList>
            <person name="Shade A."/>
        </authorList>
    </citation>
    <scope>NUCLEOTIDE SEQUENCE [LARGE SCALE GENOMIC DNA]</scope>
    <source>
        <strain evidence="10 11">SORGH_AS_0335</strain>
    </source>
</reference>
<name>A0ABU1I7K3_9BURK</name>
<keyword evidence="10" id="KW-0251">Elongation factor</keyword>
<dbReference type="RefSeq" id="WP_309826067.1">
    <property type="nucleotide sequence ID" value="NZ_JAVIZX010000001.1"/>
</dbReference>
<dbReference type="Gene3D" id="3.40.50.300">
    <property type="entry name" value="P-loop containing nucleotide triphosphate hydrolases"/>
    <property type="match status" value="1"/>
</dbReference>
<evidence type="ECO:0000256" key="1">
    <source>
        <dbReference type="ARBA" id="ARBA00004496"/>
    </source>
</evidence>
<evidence type="ECO:0000256" key="6">
    <source>
        <dbReference type="ARBA" id="ARBA00023134"/>
    </source>
</evidence>
<dbReference type="InterPro" id="IPR036388">
    <property type="entry name" value="WH-like_DNA-bd_sf"/>
</dbReference>
<dbReference type="InterPro" id="IPR000795">
    <property type="entry name" value="T_Tr_GTP-bd_dom"/>
</dbReference>
<dbReference type="InterPro" id="IPR031157">
    <property type="entry name" value="G_TR_CS"/>
</dbReference>
<comment type="subcellular location">
    <subcellularLocation>
        <location evidence="1">Cytoplasm</location>
    </subcellularLocation>
</comment>
<dbReference type="InterPro" id="IPR036390">
    <property type="entry name" value="WH_DNA-bd_sf"/>
</dbReference>
<dbReference type="PROSITE" id="PS51722">
    <property type="entry name" value="G_TR_2"/>
    <property type="match status" value="1"/>
</dbReference>
<dbReference type="Pfam" id="PF09107">
    <property type="entry name" value="WHD_3rd_SelB"/>
    <property type="match status" value="1"/>
</dbReference>
<dbReference type="Pfam" id="PF21214">
    <property type="entry name" value="WHD_2nd_SelB_bact"/>
    <property type="match status" value="1"/>
</dbReference>
<dbReference type="SUPFAM" id="SSF46785">
    <property type="entry name" value="Winged helix' DNA-binding domain"/>
    <property type="match status" value="3"/>
</dbReference>
<comment type="function">
    <text evidence="7">Translation factor necessary for the incorporation of selenocysteine into proteins. It probably replaces EF-Tu for the insertion of selenocysteine directed by the UGA codon. SelB binds GTP and GDP.</text>
</comment>
<keyword evidence="6" id="KW-0342">GTP-binding</keyword>
<dbReference type="InterPro" id="IPR057335">
    <property type="entry name" value="Beta-barrel_SelB"/>
</dbReference>
<gene>
    <name evidence="10" type="ORF">QE399_000650</name>
</gene>
<dbReference type="PANTHER" id="PTHR43721:SF9">
    <property type="entry name" value="GTP-BINDING PROTEIN 1"/>
    <property type="match status" value="1"/>
</dbReference>
<evidence type="ECO:0000256" key="5">
    <source>
        <dbReference type="ARBA" id="ARBA00022917"/>
    </source>
</evidence>
<dbReference type="SUPFAM" id="SSF50465">
    <property type="entry name" value="EF-Tu/eEF-1alpha/eIF2-gamma C-terminal domain"/>
    <property type="match status" value="1"/>
</dbReference>
<dbReference type="Pfam" id="PF03144">
    <property type="entry name" value="GTP_EFTU_D2"/>
    <property type="match status" value="1"/>
</dbReference>
<dbReference type="Gene3D" id="2.40.30.10">
    <property type="entry name" value="Translation factors"/>
    <property type="match status" value="1"/>
</dbReference>
<evidence type="ECO:0000256" key="4">
    <source>
        <dbReference type="ARBA" id="ARBA00022741"/>
    </source>
</evidence>
<keyword evidence="3" id="KW-0963">Cytoplasm</keyword>
<dbReference type="Gene3D" id="1.10.10.10">
    <property type="entry name" value="Winged helix-like DNA-binding domain superfamily/Winged helix DNA-binding domain"/>
    <property type="match status" value="1"/>
</dbReference>
<dbReference type="SUPFAM" id="SSF50447">
    <property type="entry name" value="Translation proteins"/>
    <property type="match status" value="1"/>
</dbReference>
<dbReference type="InterPro" id="IPR009000">
    <property type="entry name" value="Transl_B-barrel_sf"/>
</dbReference>
<dbReference type="InterPro" id="IPR050055">
    <property type="entry name" value="EF-Tu_GTPase"/>
</dbReference>
<dbReference type="InterPro" id="IPR015190">
    <property type="entry name" value="Elong_fac_SelB-wing-hlx_typ-2"/>
</dbReference>
<accession>A0ABU1I7K3</accession>
<keyword evidence="5" id="KW-0648">Protein biosynthesis</keyword>
<evidence type="ECO:0000313" key="11">
    <source>
        <dbReference type="Proteomes" id="UP001267710"/>
    </source>
</evidence>
<dbReference type="PANTHER" id="PTHR43721">
    <property type="entry name" value="ELONGATION FACTOR TU-RELATED"/>
    <property type="match status" value="1"/>
</dbReference>
<dbReference type="PROSITE" id="PS00301">
    <property type="entry name" value="G_TR_1"/>
    <property type="match status" value="1"/>
</dbReference>
<dbReference type="Pfam" id="PF00009">
    <property type="entry name" value="GTP_EFTU"/>
    <property type="match status" value="1"/>
</dbReference>
<dbReference type="InterPro" id="IPR048931">
    <property type="entry name" value="WHD_2nd_SelB_bact"/>
</dbReference>
<protein>
    <recommendedName>
        <fullName evidence="2">Selenocysteine-specific elongation factor</fullName>
    </recommendedName>
    <alternativeName>
        <fullName evidence="8">SelB translation factor</fullName>
    </alternativeName>
</protein>
<dbReference type="InterPro" id="IPR004161">
    <property type="entry name" value="EFTu-like_2"/>
</dbReference>
<dbReference type="CDD" id="cd04171">
    <property type="entry name" value="SelB"/>
    <property type="match status" value="1"/>
</dbReference>
<dbReference type="Gene3D" id="1.10.10.2770">
    <property type="match status" value="1"/>
</dbReference>